<evidence type="ECO:0000256" key="7">
    <source>
        <dbReference type="ARBA" id="ARBA00023160"/>
    </source>
</evidence>
<dbReference type="InterPro" id="IPR016039">
    <property type="entry name" value="Thiolase-like"/>
</dbReference>
<evidence type="ECO:0000259" key="10">
    <source>
        <dbReference type="Pfam" id="PF08541"/>
    </source>
</evidence>
<dbReference type="SUPFAM" id="SSF53901">
    <property type="entry name" value="Thiolase-like"/>
    <property type="match status" value="1"/>
</dbReference>
<feature type="region of interest" description="ACP-binding" evidence="9">
    <location>
        <begin position="258"/>
        <end position="262"/>
    </location>
</feature>
<dbReference type="RefSeq" id="WP_267150965.1">
    <property type="nucleotide sequence ID" value="NZ_JAPMLT010000002.1"/>
</dbReference>
<feature type="active site" evidence="9">
    <location>
        <position position="287"/>
    </location>
</feature>
<proteinExistence type="inferred from homology"/>
<comment type="caution">
    <text evidence="12">The sequence shown here is derived from an EMBL/GenBank/DDBJ whole genome shotgun (WGS) entry which is preliminary data.</text>
</comment>
<dbReference type="InterPro" id="IPR013751">
    <property type="entry name" value="ACP_syn_III_N"/>
</dbReference>
<gene>
    <name evidence="9" type="primary">fabH</name>
    <name evidence="12" type="ORF">OS242_07140</name>
</gene>
<protein>
    <recommendedName>
        <fullName evidence="9">Beta-ketoacyl-[acyl-carrier-protein] synthase III</fullName>
        <shortName evidence="9">Beta-ketoacyl-ACP synthase III</shortName>
        <shortName evidence="9">KAS III</shortName>
        <ecNumber evidence="9">2.3.1.180</ecNumber>
    </recommendedName>
    <alternativeName>
        <fullName evidence="9">3-oxoacyl-[acyl-carrier-protein] synthase 3</fullName>
    </alternativeName>
    <alternativeName>
        <fullName evidence="9">3-oxoacyl-[acyl-carrier-protein] synthase III</fullName>
    </alternativeName>
</protein>
<evidence type="ECO:0000256" key="8">
    <source>
        <dbReference type="ARBA" id="ARBA00023315"/>
    </source>
</evidence>
<accession>A0ABT3X285</accession>
<dbReference type="CDD" id="cd00830">
    <property type="entry name" value="KAS_III"/>
    <property type="match status" value="1"/>
</dbReference>
<evidence type="ECO:0000256" key="5">
    <source>
        <dbReference type="ARBA" id="ARBA00022832"/>
    </source>
</evidence>
<feature type="active site" evidence="9">
    <location>
        <position position="120"/>
    </location>
</feature>
<dbReference type="InterPro" id="IPR013747">
    <property type="entry name" value="ACP_syn_III_C"/>
</dbReference>
<dbReference type="EMBL" id="JAPMLT010000002">
    <property type="protein sequence ID" value="MCX7569736.1"/>
    <property type="molecule type" value="Genomic_DNA"/>
</dbReference>
<keyword evidence="5 9" id="KW-0276">Fatty acid metabolism</keyword>
<evidence type="ECO:0000256" key="9">
    <source>
        <dbReference type="HAMAP-Rule" id="MF_01815"/>
    </source>
</evidence>
<feature type="domain" description="Beta-ketoacyl-[acyl-carrier-protein] synthase III N-terminal" evidence="11">
    <location>
        <begin position="114"/>
        <end position="192"/>
    </location>
</feature>
<name>A0ABT3X285_9BACL</name>
<dbReference type="Gene3D" id="3.40.47.10">
    <property type="match status" value="1"/>
</dbReference>
<evidence type="ECO:0000313" key="12">
    <source>
        <dbReference type="EMBL" id="MCX7569736.1"/>
    </source>
</evidence>
<evidence type="ECO:0000256" key="1">
    <source>
        <dbReference type="ARBA" id="ARBA00008642"/>
    </source>
</evidence>
<keyword evidence="3 9" id="KW-0444">Lipid biosynthesis</keyword>
<comment type="subcellular location">
    <subcellularLocation>
        <location evidence="9">Cytoplasm</location>
    </subcellularLocation>
</comment>
<keyword evidence="7 9" id="KW-0275">Fatty acid biosynthesis</keyword>
<comment type="catalytic activity">
    <reaction evidence="9">
        <text>malonyl-[ACP] + acetyl-CoA + H(+) = 3-oxobutanoyl-[ACP] + CO2 + CoA</text>
        <dbReference type="Rhea" id="RHEA:12080"/>
        <dbReference type="Rhea" id="RHEA-COMP:9623"/>
        <dbReference type="Rhea" id="RHEA-COMP:9625"/>
        <dbReference type="ChEBI" id="CHEBI:15378"/>
        <dbReference type="ChEBI" id="CHEBI:16526"/>
        <dbReference type="ChEBI" id="CHEBI:57287"/>
        <dbReference type="ChEBI" id="CHEBI:57288"/>
        <dbReference type="ChEBI" id="CHEBI:78449"/>
        <dbReference type="ChEBI" id="CHEBI:78450"/>
        <dbReference type="EC" id="2.3.1.180"/>
    </reaction>
</comment>
<dbReference type="EC" id="2.3.1.180" evidence="9"/>
<dbReference type="Pfam" id="PF08541">
    <property type="entry name" value="ACP_syn_III_C"/>
    <property type="match status" value="1"/>
</dbReference>
<dbReference type="InterPro" id="IPR004655">
    <property type="entry name" value="FabH"/>
</dbReference>
<sequence length="332" mass="36375">MLPTQELKSRARITALGVYTPEKRLTNKDLEQTVETNDEWIVQRTGIRERRIAADQEYTSDLCVHAARNLAERHGVVLEDVDFIIVSTTTPDYPLPSVSSQVQSRLGIPHAGAIDLQAACAGFVYALHLANSLVTTGLHKKILVLGAETLSKVTDYSDRSTCILFGDGAGAMLVEYDEHEPSFLSAHVGSEGEGGKSLYRSGTSTTMDGVELIGNGNIVQNGREVYKWAVSTLTREIPKWLERDGHSLSEVDWFVPHSANLRIIESVCERLQYPLEQTLNSVEYFGNTSSATIPLSIDIALQEGKIKKGDTMLLYGFGGGLVHAGALIKWTV</sequence>
<dbReference type="NCBIfam" id="TIGR00747">
    <property type="entry name" value="fabH"/>
    <property type="match status" value="1"/>
</dbReference>
<comment type="similarity">
    <text evidence="1 9">Belongs to the thiolase-like superfamily. FabH family.</text>
</comment>
<feature type="domain" description="Beta-ketoacyl-[acyl-carrier-protein] synthase III C-terminal" evidence="10">
    <location>
        <begin position="241"/>
        <end position="330"/>
    </location>
</feature>
<keyword evidence="13" id="KW-1185">Reference proteome</keyword>
<feature type="active site" evidence="9">
    <location>
        <position position="257"/>
    </location>
</feature>
<evidence type="ECO:0000256" key="4">
    <source>
        <dbReference type="ARBA" id="ARBA00022679"/>
    </source>
</evidence>
<dbReference type="PANTHER" id="PTHR34069:SF2">
    <property type="entry name" value="BETA-KETOACYL-[ACYL-CARRIER-PROTEIN] SYNTHASE III"/>
    <property type="match status" value="1"/>
</dbReference>
<organism evidence="12 13">
    <name type="scientific">Tumebacillus lacus</name>
    <dbReference type="NCBI Taxonomy" id="2995335"/>
    <lineage>
        <taxon>Bacteria</taxon>
        <taxon>Bacillati</taxon>
        <taxon>Bacillota</taxon>
        <taxon>Bacilli</taxon>
        <taxon>Bacillales</taxon>
        <taxon>Alicyclobacillaceae</taxon>
        <taxon>Tumebacillus</taxon>
    </lineage>
</organism>
<dbReference type="NCBIfam" id="NF006829">
    <property type="entry name" value="PRK09352.1"/>
    <property type="match status" value="1"/>
</dbReference>
<comment type="pathway">
    <text evidence="9">Lipid metabolism; fatty acid biosynthesis.</text>
</comment>
<keyword evidence="9" id="KW-0511">Multifunctional enzyme</keyword>
<comment type="function">
    <text evidence="9">Catalyzes the condensation reaction of fatty acid synthesis by the addition to an acyl acceptor of two carbons from malonyl-ACP. Catalyzes the first condensation reaction which initiates fatty acid synthesis and may therefore play a role in governing the total rate of fatty acid production. Possesses both acetoacetyl-ACP synthase and acetyl transacylase activities. Its substrate specificity determines the biosynthesis of branched-chain and/or straight-chain of fatty acids.</text>
</comment>
<keyword evidence="4 9" id="KW-0808">Transferase</keyword>
<dbReference type="Proteomes" id="UP001208017">
    <property type="component" value="Unassembled WGS sequence"/>
</dbReference>
<keyword evidence="2 9" id="KW-0963">Cytoplasm</keyword>
<dbReference type="Pfam" id="PF08545">
    <property type="entry name" value="ACP_syn_III"/>
    <property type="match status" value="1"/>
</dbReference>
<dbReference type="PANTHER" id="PTHR34069">
    <property type="entry name" value="3-OXOACYL-[ACYL-CARRIER-PROTEIN] SYNTHASE 3"/>
    <property type="match status" value="1"/>
</dbReference>
<evidence type="ECO:0000256" key="2">
    <source>
        <dbReference type="ARBA" id="ARBA00022490"/>
    </source>
</evidence>
<comment type="domain">
    <text evidence="9">The last Arg residue of the ACP-binding site is essential for the weak association between ACP/AcpP and FabH.</text>
</comment>
<evidence type="ECO:0000256" key="3">
    <source>
        <dbReference type="ARBA" id="ARBA00022516"/>
    </source>
</evidence>
<evidence type="ECO:0000313" key="13">
    <source>
        <dbReference type="Proteomes" id="UP001208017"/>
    </source>
</evidence>
<reference evidence="12 13" key="1">
    <citation type="submission" date="2022-11" db="EMBL/GenBank/DDBJ databases">
        <title>Study of microbial diversity in lake waters.</title>
        <authorList>
            <person name="Zhang J."/>
        </authorList>
    </citation>
    <scope>NUCLEOTIDE SEQUENCE [LARGE SCALE GENOMIC DNA]</scope>
    <source>
        <strain evidence="12 13">DT12</strain>
    </source>
</reference>
<dbReference type="HAMAP" id="MF_01815">
    <property type="entry name" value="FabH"/>
    <property type="match status" value="1"/>
</dbReference>
<comment type="subunit">
    <text evidence="9">Homodimer.</text>
</comment>
<keyword evidence="8 9" id="KW-0012">Acyltransferase</keyword>
<evidence type="ECO:0000256" key="6">
    <source>
        <dbReference type="ARBA" id="ARBA00023098"/>
    </source>
</evidence>
<evidence type="ECO:0000259" key="11">
    <source>
        <dbReference type="Pfam" id="PF08545"/>
    </source>
</evidence>
<keyword evidence="6 9" id="KW-0443">Lipid metabolism</keyword>